<feature type="non-terminal residue" evidence="1">
    <location>
        <position position="1"/>
    </location>
</feature>
<dbReference type="Gene3D" id="3.40.50.12780">
    <property type="entry name" value="N-terminal domain of ligase-like"/>
    <property type="match status" value="1"/>
</dbReference>
<evidence type="ECO:0008006" key="2">
    <source>
        <dbReference type="Google" id="ProtNLM"/>
    </source>
</evidence>
<evidence type="ECO:0000313" key="1">
    <source>
        <dbReference type="EMBL" id="GAI05167.1"/>
    </source>
</evidence>
<protein>
    <recommendedName>
        <fullName evidence="2">AMP-dependent ligase C-terminal domain-containing protein</fullName>
    </recommendedName>
</protein>
<dbReference type="InterPro" id="IPR053158">
    <property type="entry name" value="CapK_Type1_Caps_Biosynth"/>
</dbReference>
<name>X1KDQ6_9ZZZZ</name>
<dbReference type="SUPFAM" id="SSF56801">
    <property type="entry name" value="Acetyl-CoA synthetase-like"/>
    <property type="match status" value="1"/>
</dbReference>
<dbReference type="EMBL" id="BARV01005918">
    <property type="protein sequence ID" value="GAI05167.1"/>
    <property type="molecule type" value="Genomic_DNA"/>
</dbReference>
<proteinExistence type="predicted"/>
<dbReference type="InterPro" id="IPR042099">
    <property type="entry name" value="ANL_N_sf"/>
</dbReference>
<dbReference type="PANTHER" id="PTHR36932">
    <property type="entry name" value="CAPSULAR POLYSACCHARIDE BIOSYNTHESIS PROTEIN"/>
    <property type="match status" value="1"/>
</dbReference>
<reference evidence="1" key="1">
    <citation type="journal article" date="2014" name="Front. Microbiol.">
        <title>High frequency of phylogenetically diverse reductive dehalogenase-homologous genes in deep subseafloor sedimentary metagenomes.</title>
        <authorList>
            <person name="Kawai M."/>
            <person name="Futagami T."/>
            <person name="Toyoda A."/>
            <person name="Takaki Y."/>
            <person name="Nishi S."/>
            <person name="Hori S."/>
            <person name="Arai W."/>
            <person name="Tsubouchi T."/>
            <person name="Morono Y."/>
            <person name="Uchiyama I."/>
            <person name="Ito T."/>
            <person name="Fujiyama A."/>
            <person name="Inagaki F."/>
            <person name="Takami H."/>
        </authorList>
    </citation>
    <scope>NUCLEOTIDE SEQUENCE</scope>
    <source>
        <strain evidence="1">Expedition CK06-06</strain>
    </source>
</reference>
<accession>X1KDQ6</accession>
<dbReference type="PANTHER" id="PTHR36932:SF1">
    <property type="entry name" value="CAPSULAR POLYSACCHARIDE BIOSYNTHESIS PROTEIN"/>
    <property type="match status" value="1"/>
</dbReference>
<organism evidence="1">
    <name type="scientific">marine sediment metagenome</name>
    <dbReference type="NCBI Taxonomy" id="412755"/>
    <lineage>
        <taxon>unclassified sequences</taxon>
        <taxon>metagenomes</taxon>
        <taxon>ecological metagenomes</taxon>
    </lineage>
</organism>
<dbReference type="AlphaFoldDB" id="X1KDQ6"/>
<sequence>VYGEEGKMVCTDLTNYTMPFIRYAVGDIVILSKEKHDCGNNFPVIKLIRGRSNDFITLPSGKVISPLLLGVCLEKIEGIGQYKLVQESKDILNIQIVRGQNFNEATISEFEKALRETLSNNVHININIVDEIPREKSGKIRPIVSKVPVSL</sequence>
<comment type="caution">
    <text evidence="1">The sequence shown here is derived from an EMBL/GenBank/DDBJ whole genome shotgun (WGS) entry which is preliminary data.</text>
</comment>
<gene>
    <name evidence="1" type="ORF">S06H3_12047</name>
</gene>